<sequence length="119" mass="12271">MSLPVEADAGALVGRGSSGPEHQQAHDDRRGERNQDRGDDLAQVPGDGSSGTVAVAMTVRVTVTAAVVMAVVRAGCPLGALAGVLSMARLAGLIRVLLHLGHRRIIARTVGAHCSPRHI</sequence>
<evidence type="ECO:0000256" key="1">
    <source>
        <dbReference type="SAM" id="MobiDB-lite"/>
    </source>
</evidence>
<evidence type="ECO:0000313" key="3">
    <source>
        <dbReference type="Proteomes" id="UP000618795"/>
    </source>
</evidence>
<dbReference type="AlphaFoldDB" id="A0A918ICI7"/>
<feature type="compositionally biased region" description="Basic and acidic residues" evidence="1">
    <location>
        <begin position="23"/>
        <end position="40"/>
    </location>
</feature>
<comment type="caution">
    <text evidence="2">The sequence shown here is derived from an EMBL/GenBank/DDBJ whole genome shotgun (WGS) entry which is preliminary data.</text>
</comment>
<name>A0A918ICI7_9ACTN</name>
<keyword evidence="3" id="KW-1185">Reference proteome</keyword>
<reference evidence="2" key="2">
    <citation type="submission" date="2020-09" db="EMBL/GenBank/DDBJ databases">
        <authorList>
            <person name="Sun Q."/>
            <person name="Ohkuma M."/>
        </authorList>
    </citation>
    <scope>NUCLEOTIDE SEQUENCE</scope>
    <source>
        <strain evidence="2">JCM 4369</strain>
    </source>
</reference>
<proteinExistence type="predicted"/>
<gene>
    <name evidence="2" type="ORF">GCM10010260_43090</name>
</gene>
<dbReference type="Proteomes" id="UP000618795">
    <property type="component" value="Unassembled WGS sequence"/>
</dbReference>
<reference evidence="2" key="1">
    <citation type="journal article" date="2014" name="Int. J. Syst. Evol. Microbiol.">
        <title>Complete genome sequence of Corynebacterium casei LMG S-19264T (=DSM 44701T), isolated from a smear-ripened cheese.</title>
        <authorList>
            <consortium name="US DOE Joint Genome Institute (JGI-PGF)"/>
            <person name="Walter F."/>
            <person name="Albersmeier A."/>
            <person name="Kalinowski J."/>
            <person name="Ruckert C."/>
        </authorList>
    </citation>
    <scope>NUCLEOTIDE SEQUENCE</scope>
    <source>
        <strain evidence="2">JCM 4369</strain>
    </source>
</reference>
<protein>
    <submittedName>
        <fullName evidence="2">Uncharacterized protein</fullName>
    </submittedName>
</protein>
<dbReference type="EMBL" id="BMTD01000009">
    <property type="protein sequence ID" value="GGV01865.1"/>
    <property type="molecule type" value="Genomic_DNA"/>
</dbReference>
<accession>A0A918ICI7</accession>
<organism evidence="2 3">
    <name type="scientific">Streptomyces filipinensis</name>
    <dbReference type="NCBI Taxonomy" id="66887"/>
    <lineage>
        <taxon>Bacteria</taxon>
        <taxon>Bacillati</taxon>
        <taxon>Actinomycetota</taxon>
        <taxon>Actinomycetes</taxon>
        <taxon>Kitasatosporales</taxon>
        <taxon>Streptomycetaceae</taxon>
        <taxon>Streptomyces</taxon>
    </lineage>
</organism>
<feature type="region of interest" description="Disordered" evidence="1">
    <location>
        <begin position="1"/>
        <end position="50"/>
    </location>
</feature>
<evidence type="ECO:0000313" key="2">
    <source>
        <dbReference type="EMBL" id="GGV01865.1"/>
    </source>
</evidence>